<name>X0XZG8_9ZZZZ</name>
<proteinExistence type="predicted"/>
<comment type="caution">
    <text evidence="1">The sequence shown here is derived from an EMBL/GenBank/DDBJ whole genome shotgun (WGS) entry which is preliminary data.</text>
</comment>
<feature type="non-terminal residue" evidence="1">
    <location>
        <position position="1"/>
    </location>
</feature>
<dbReference type="EMBL" id="BARS01058498">
    <property type="protein sequence ID" value="GAG48889.1"/>
    <property type="molecule type" value="Genomic_DNA"/>
</dbReference>
<reference evidence="1" key="1">
    <citation type="journal article" date="2014" name="Front. Microbiol.">
        <title>High frequency of phylogenetically diverse reductive dehalogenase-homologous genes in deep subseafloor sedimentary metagenomes.</title>
        <authorList>
            <person name="Kawai M."/>
            <person name="Futagami T."/>
            <person name="Toyoda A."/>
            <person name="Takaki Y."/>
            <person name="Nishi S."/>
            <person name="Hori S."/>
            <person name="Arai W."/>
            <person name="Tsubouchi T."/>
            <person name="Morono Y."/>
            <person name="Uchiyama I."/>
            <person name="Ito T."/>
            <person name="Fujiyama A."/>
            <person name="Inagaki F."/>
            <person name="Takami H."/>
        </authorList>
    </citation>
    <scope>NUCLEOTIDE SEQUENCE</scope>
    <source>
        <strain evidence="1">Expedition CK06-06</strain>
    </source>
</reference>
<feature type="non-terminal residue" evidence="1">
    <location>
        <position position="97"/>
    </location>
</feature>
<sequence length="97" mass="11147">ILNRPRTYRLQYLFKGIPVTGELAADDGIQGSLLKKGSQEIFEPLVTFRYKWGRSRSLILIAEDKKGLLTDVLNDQEFIKMFWPALDNHIRQAAKLA</sequence>
<organism evidence="1">
    <name type="scientific">marine sediment metagenome</name>
    <dbReference type="NCBI Taxonomy" id="412755"/>
    <lineage>
        <taxon>unclassified sequences</taxon>
        <taxon>metagenomes</taxon>
        <taxon>ecological metagenomes</taxon>
    </lineage>
</organism>
<dbReference type="AlphaFoldDB" id="X0XZG8"/>
<accession>X0XZG8</accession>
<protein>
    <submittedName>
        <fullName evidence="1">Uncharacterized protein</fullName>
    </submittedName>
</protein>
<evidence type="ECO:0000313" key="1">
    <source>
        <dbReference type="EMBL" id="GAG48889.1"/>
    </source>
</evidence>
<gene>
    <name evidence="1" type="ORF">S01H1_85274</name>
</gene>